<dbReference type="InterPro" id="IPR011051">
    <property type="entry name" value="RmlC_Cupin_sf"/>
</dbReference>
<dbReference type="Gene3D" id="2.60.120.10">
    <property type="entry name" value="Jelly Rolls"/>
    <property type="match status" value="1"/>
</dbReference>
<evidence type="ECO:0008006" key="3">
    <source>
        <dbReference type="Google" id="ProtNLM"/>
    </source>
</evidence>
<evidence type="ECO:0000313" key="1">
    <source>
        <dbReference type="EMBL" id="GAA1607082.1"/>
    </source>
</evidence>
<proteinExistence type="predicted"/>
<dbReference type="EMBL" id="BAAAND010000012">
    <property type="protein sequence ID" value="GAA1607082.1"/>
    <property type="molecule type" value="Genomic_DNA"/>
</dbReference>
<accession>A0ABP4QD12</accession>
<reference evidence="2" key="1">
    <citation type="journal article" date="2019" name="Int. J. Syst. Evol. Microbiol.">
        <title>The Global Catalogue of Microorganisms (GCM) 10K type strain sequencing project: providing services to taxonomists for standard genome sequencing and annotation.</title>
        <authorList>
            <consortium name="The Broad Institute Genomics Platform"/>
            <consortium name="The Broad Institute Genome Sequencing Center for Infectious Disease"/>
            <person name="Wu L."/>
            <person name="Ma J."/>
        </authorList>
    </citation>
    <scope>NUCLEOTIDE SEQUENCE [LARGE SCALE GENOMIC DNA]</scope>
    <source>
        <strain evidence="2">JCM 14304</strain>
    </source>
</reference>
<name>A0ABP4QD12_9ACTN</name>
<organism evidence="1 2">
    <name type="scientific">Kribbella karoonensis</name>
    <dbReference type="NCBI Taxonomy" id="324851"/>
    <lineage>
        <taxon>Bacteria</taxon>
        <taxon>Bacillati</taxon>
        <taxon>Actinomycetota</taxon>
        <taxon>Actinomycetes</taxon>
        <taxon>Propionibacteriales</taxon>
        <taxon>Kribbellaceae</taxon>
        <taxon>Kribbella</taxon>
    </lineage>
</organism>
<dbReference type="Proteomes" id="UP001500190">
    <property type="component" value="Unassembled WGS sequence"/>
</dbReference>
<protein>
    <recommendedName>
        <fullName evidence="3">Cupin 2 conserved barrel domain-containing protein</fullName>
    </recommendedName>
</protein>
<dbReference type="SUPFAM" id="SSF51182">
    <property type="entry name" value="RmlC-like cupins"/>
    <property type="match status" value="1"/>
</dbReference>
<evidence type="ECO:0000313" key="2">
    <source>
        <dbReference type="Proteomes" id="UP001500190"/>
    </source>
</evidence>
<gene>
    <name evidence="1" type="ORF">GCM10009742_65990</name>
</gene>
<dbReference type="RefSeq" id="WP_344198554.1">
    <property type="nucleotide sequence ID" value="NZ_BAAAND010000012.1"/>
</dbReference>
<sequence length="67" mass="6887">MTPGSWVYVPRGTRHGFTASADARALILVTPAGLEGFFAELGGGLAAGTPTQELRAALKGRFDSVPA</sequence>
<dbReference type="InterPro" id="IPR014710">
    <property type="entry name" value="RmlC-like_jellyroll"/>
</dbReference>
<comment type="caution">
    <text evidence="1">The sequence shown here is derived from an EMBL/GenBank/DDBJ whole genome shotgun (WGS) entry which is preliminary data.</text>
</comment>
<keyword evidence="2" id="KW-1185">Reference proteome</keyword>